<evidence type="ECO:0000313" key="2">
    <source>
        <dbReference type="EMBL" id="KAF3605392.1"/>
    </source>
</evidence>
<evidence type="ECO:0008006" key="4">
    <source>
        <dbReference type="Google" id="ProtNLM"/>
    </source>
</evidence>
<dbReference type="EMBL" id="QGKV02000297">
    <property type="protein sequence ID" value="KAF3605392.1"/>
    <property type="molecule type" value="Genomic_DNA"/>
</dbReference>
<feature type="region of interest" description="Disordered" evidence="1">
    <location>
        <begin position="113"/>
        <end position="178"/>
    </location>
</feature>
<protein>
    <recommendedName>
        <fullName evidence="4">DUF1664 domain-containing protein</fullName>
    </recommendedName>
</protein>
<sequence>MLDRVLEAQQRMTVDFNGKIYSIYTNLNTKFETLSTHVKKLEMQVVQTGDAVKRQETSTRGVGDDVMKHHVSAIIEDDFWQGVKEDKLQEGDFEVESLMRFGRSQWCRSTPDLEHRSTYTSPYRSIGTPEPRSTMPTESATSSNAVKILTHEEFPAKHPHPPSPDKVRITRRADTSID</sequence>
<reference evidence="2 3" key="1">
    <citation type="journal article" date="2020" name="BMC Genomics">
        <title>Intraspecific diversification of the crop wild relative Brassica cretica Lam. using demographic model selection.</title>
        <authorList>
            <person name="Kioukis A."/>
            <person name="Michalopoulou V.A."/>
            <person name="Briers L."/>
            <person name="Pirintsos S."/>
            <person name="Studholme D.J."/>
            <person name="Pavlidis P."/>
            <person name="Sarris P.F."/>
        </authorList>
    </citation>
    <scope>NUCLEOTIDE SEQUENCE [LARGE SCALE GENOMIC DNA]</scope>
    <source>
        <strain evidence="3">cv. PFS-1207/04</strain>
    </source>
</reference>
<proteinExistence type="predicted"/>
<name>A0ABQ7EPC4_BRACR</name>
<keyword evidence="3" id="KW-1185">Reference proteome</keyword>
<organism evidence="2 3">
    <name type="scientific">Brassica cretica</name>
    <name type="common">Mustard</name>
    <dbReference type="NCBI Taxonomy" id="69181"/>
    <lineage>
        <taxon>Eukaryota</taxon>
        <taxon>Viridiplantae</taxon>
        <taxon>Streptophyta</taxon>
        <taxon>Embryophyta</taxon>
        <taxon>Tracheophyta</taxon>
        <taxon>Spermatophyta</taxon>
        <taxon>Magnoliopsida</taxon>
        <taxon>eudicotyledons</taxon>
        <taxon>Gunneridae</taxon>
        <taxon>Pentapetalae</taxon>
        <taxon>rosids</taxon>
        <taxon>malvids</taxon>
        <taxon>Brassicales</taxon>
        <taxon>Brassicaceae</taxon>
        <taxon>Brassiceae</taxon>
        <taxon>Brassica</taxon>
    </lineage>
</organism>
<comment type="caution">
    <text evidence="2">The sequence shown here is derived from an EMBL/GenBank/DDBJ whole genome shotgun (WGS) entry which is preliminary data.</text>
</comment>
<gene>
    <name evidence="2" type="ORF">DY000_02047827</name>
</gene>
<feature type="compositionally biased region" description="Basic and acidic residues" evidence="1">
    <location>
        <begin position="163"/>
        <end position="178"/>
    </location>
</feature>
<accession>A0ABQ7EPC4</accession>
<evidence type="ECO:0000256" key="1">
    <source>
        <dbReference type="SAM" id="MobiDB-lite"/>
    </source>
</evidence>
<dbReference type="Proteomes" id="UP000266723">
    <property type="component" value="Unassembled WGS sequence"/>
</dbReference>
<feature type="compositionally biased region" description="Polar residues" evidence="1">
    <location>
        <begin position="134"/>
        <end position="145"/>
    </location>
</feature>
<evidence type="ECO:0000313" key="3">
    <source>
        <dbReference type="Proteomes" id="UP000266723"/>
    </source>
</evidence>